<dbReference type="SUPFAM" id="SSF50129">
    <property type="entry name" value="GroES-like"/>
    <property type="match status" value="1"/>
</dbReference>
<dbReference type="EMBL" id="JBHSOA010000103">
    <property type="protein sequence ID" value="MFC5856412.1"/>
    <property type="molecule type" value="Genomic_DNA"/>
</dbReference>
<dbReference type="InterPro" id="IPR020843">
    <property type="entry name" value="ER"/>
</dbReference>
<dbReference type="PANTHER" id="PTHR43677">
    <property type="entry name" value="SHORT-CHAIN DEHYDROGENASE/REDUCTASE"/>
    <property type="match status" value="1"/>
</dbReference>
<dbReference type="InterPro" id="IPR036291">
    <property type="entry name" value="NAD(P)-bd_dom_sf"/>
</dbReference>
<dbReference type="Proteomes" id="UP001596180">
    <property type="component" value="Unassembled WGS sequence"/>
</dbReference>
<name>A0ABW1E7I2_9ACTN</name>
<evidence type="ECO:0000313" key="3">
    <source>
        <dbReference type="Proteomes" id="UP001596180"/>
    </source>
</evidence>
<accession>A0ABW1E7I2</accession>
<organism evidence="2 3">
    <name type="scientific">Streptomyces chlorus</name>
    <dbReference type="NCBI Taxonomy" id="887452"/>
    <lineage>
        <taxon>Bacteria</taxon>
        <taxon>Bacillati</taxon>
        <taxon>Actinomycetota</taxon>
        <taxon>Actinomycetes</taxon>
        <taxon>Kitasatosporales</taxon>
        <taxon>Streptomycetaceae</taxon>
        <taxon>Streptomyces</taxon>
    </lineage>
</organism>
<proteinExistence type="predicted"/>
<dbReference type="Gene3D" id="3.90.180.10">
    <property type="entry name" value="Medium-chain alcohol dehydrogenases, catalytic domain"/>
    <property type="match status" value="1"/>
</dbReference>
<dbReference type="InterPro" id="IPR011032">
    <property type="entry name" value="GroES-like_sf"/>
</dbReference>
<sequence length="362" mass="37094">MPTQAFGVRRFTADARGDRRCVSTAVHTRVESIPPGGVMPQSEPADARMRACGVAEMSGPVQSLRLPRPQSPGPGEILLDVLAAGVGPWDRLLASGRWDVGLRFPAALGVEGAGRVVAVGPDVTTPAVGDLVLAHSAPLPGHSGLWAEQVLLRAADAAPLPEGLDPARAAALPVNGLTACQALDWLDLSSGMQLLVTNGAGVTGALVLQLAVAAGVHVTATASPRSFDRLRRLGATDVIDYRRPAWPREVGRVFDAALAAAPGTAATAGELVRPGGRLCSITSDAPAASAELASADLYVRPDAETLAVLASQLRDGVLDLPTEVLPLDEGPGAFDRSSRGLTGGTKLVLRVTGPASSDTMPA</sequence>
<protein>
    <submittedName>
        <fullName evidence="2">NADP-dependent oxidoreductase</fullName>
        <ecNumber evidence="2">1.-.-.-</ecNumber>
    </submittedName>
</protein>
<dbReference type="GO" id="GO:0016491">
    <property type="term" value="F:oxidoreductase activity"/>
    <property type="evidence" value="ECO:0007669"/>
    <property type="project" value="UniProtKB-KW"/>
</dbReference>
<dbReference type="EC" id="1.-.-.-" evidence="2"/>
<feature type="domain" description="Enoyl reductase (ER)" evidence="1">
    <location>
        <begin position="59"/>
        <end position="349"/>
    </location>
</feature>
<dbReference type="SUPFAM" id="SSF51735">
    <property type="entry name" value="NAD(P)-binding Rossmann-fold domains"/>
    <property type="match status" value="1"/>
</dbReference>
<dbReference type="RefSeq" id="WP_381370852.1">
    <property type="nucleotide sequence ID" value="NZ_JBHSOA010000103.1"/>
</dbReference>
<keyword evidence="3" id="KW-1185">Reference proteome</keyword>
<gene>
    <name evidence="2" type="ORF">ACFPZI_32990</name>
</gene>
<dbReference type="InterPro" id="IPR013154">
    <property type="entry name" value="ADH-like_N"/>
</dbReference>
<dbReference type="Gene3D" id="3.40.50.720">
    <property type="entry name" value="NAD(P)-binding Rossmann-like Domain"/>
    <property type="match status" value="1"/>
</dbReference>
<evidence type="ECO:0000259" key="1">
    <source>
        <dbReference type="SMART" id="SM00829"/>
    </source>
</evidence>
<dbReference type="SMART" id="SM00829">
    <property type="entry name" value="PKS_ER"/>
    <property type="match status" value="1"/>
</dbReference>
<comment type="caution">
    <text evidence="2">The sequence shown here is derived from an EMBL/GenBank/DDBJ whole genome shotgun (WGS) entry which is preliminary data.</text>
</comment>
<dbReference type="CDD" id="cd05289">
    <property type="entry name" value="MDR_like_2"/>
    <property type="match status" value="1"/>
</dbReference>
<evidence type="ECO:0000313" key="2">
    <source>
        <dbReference type="EMBL" id="MFC5856412.1"/>
    </source>
</evidence>
<dbReference type="InterPro" id="IPR051397">
    <property type="entry name" value="Zn-ADH-like_protein"/>
</dbReference>
<dbReference type="Pfam" id="PF13602">
    <property type="entry name" value="ADH_zinc_N_2"/>
    <property type="match status" value="1"/>
</dbReference>
<dbReference type="Pfam" id="PF08240">
    <property type="entry name" value="ADH_N"/>
    <property type="match status" value="1"/>
</dbReference>
<dbReference type="PANTHER" id="PTHR43677:SF4">
    <property type="entry name" value="QUINONE OXIDOREDUCTASE-LIKE PROTEIN 2"/>
    <property type="match status" value="1"/>
</dbReference>
<reference evidence="3" key="1">
    <citation type="journal article" date="2019" name="Int. J. Syst. Evol. Microbiol.">
        <title>The Global Catalogue of Microorganisms (GCM) 10K type strain sequencing project: providing services to taxonomists for standard genome sequencing and annotation.</title>
        <authorList>
            <consortium name="The Broad Institute Genomics Platform"/>
            <consortium name="The Broad Institute Genome Sequencing Center for Infectious Disease"/>
            <person name="Wu L."/>
            <person name="Ma J."/>
        </authorList>
    </citation>
    <scope>NUCLEOTIDE SEQUENCE [LARGE SCALE GENOMIC DNA]</scope>
    <source>
        <strain evidence="3">JCM 10411</strain>
    </source>
</reference>
<keyword evidence="2" id="KW-0560">Oxidoreductase</keyword>